<dbReference type="Pfam" id="PF20014">
    <property type="entry name" value="GAP1-M"/>
    <property type="match status" value="1"/>
</dbReference>
<feature type="domain" description="GTPase-associated protein 1 middle" evidence="2">
    <location>
        <begin position="148"/>
        <end position="247"/>
    </location>
</feature>
<dbReference type="Proteomes" id="UP000629619">
    <property type="component" value="Unassembled WGS sequence"/>
</dbReference>
<dbReference type="Pfam" id="PF20052">
    <property type="entry name" value="GAP1-C"/>
    <property type="match status" value="1"/>
</dbReference>
<name>A0A919NCT6_9ACTN</name>
<evidence type="ECO:0000259" key="1">
    <source>
        <dbReference type="Pfam" id="PF20013"/>
    </source>
</evidence>
<gene>
    <name evidence="4" type="ORF">Asi03nite_59280</name>
</gene>
<accession>A0A919NCT6</accession>
<dbReference type="InterPro" id="IPR045401">
    <property type="entry name" value="GAP1-M"/>
</dbReference>
<evidence type="ECO:0000313" key="4">
    <source>
        <dbReference type="EMBL" id="GIF08390.1"/>
    </source>
</evidence>
<dbReference type="InterPro" id="IPR049532">
    <property type="entry name" value="GAP1-like_C"/>
</dbReference>
<keyword evidence="5" id="KW-1185">Reference proteome</keyword>
<evidence type="ECO:0000313" key="5">
    <source>
        <dbReference type="Proteomes" id="UP000629619"/>
    </source>
</evidence>
<dbReference type="Pfam" id="PF20013">
    <property type="entry name" value="GAP1-N2"/>
    <property type="match status" value="1"/>
</dbReference>
<comment type="caution">
    <text evidence="4">The sequence shown here is derived from an EMBL/GenBank/DDBJ whole genome shotgun (WGS) entry which is preliminary data.</text>
</comment>
<feature type="domain" description="GTPase-associated protein 1-like C-terminal" evidence="3">
    <location>
        <begin position="278"/>
        <end position="759"/>
    </location>
</feature>
<evidence type="ECO:0000259" key="3">
    <source>
        <dbReference type="Pfam" id="PF20052"/>
    </source>
</evidence>
<feature type="domain" description="GTPase-associated protein 1 N-terminal" evidence="1">
    <location>
        <begin position="4"/>
        <end position="138"/>
    </location>
</feature>
<sequence>MGVPQMYYTSCERGLAGYSGFQFNAATPGVSGAVLRRVEQATSYEPPRSLGYEPTAEQIAATPVNLCYLPGADGEPAILANTVFVGNDYSQRFGNYFVHALSLPAAEHDLGGALPIDFWRAGFWARAEAPGPELPELDPRPAAGFDVDAFLQDGRLGTLPRMLTAVERAIVAGERPVIVVHEETEQVARWIAALCRLLPPALAGRFAFATYQYRPGRGREHLVGTVPTSDFTVTEATLRSFAVFDLAGGVTSDVDAHPLAELLTAAGAEDAGQLWELAGEFSAGTERDFDDWYPVAVAAAQCARLPVNEADLDAVLAWLPGNAGRLGPDTVARIVEECLDHVRLTLPQCLVLVRVAAAAQDPGLQANTEVSAFERLLREPAAAPADVPRLVTRDGAGYARQQVVTLLDGAAPGPDTVDVLSLAVRTRVELSDGELEGYGHDLITPLLLADPERQPPAVLRDVPALRRGVLRGLGEALSNRERGVLAVATRLAGGTVPEEEFAAYRPLHRLLELSRASSDPKRRIPALKRLSDQGAPDRAVLTALWPDGWRLAEAAEVTREVPKRFWESDAMVALLDDVLKISQMPQGGWPHYAVVSAFAAEQNLTGRLSATARTHVEQLQRARELVRRVDRTGETKLPPLAAQVIEFFRQTEPPARSWLAGQLPGLLLRLDAATLAQVLPELPSEVRRRYRAQLTELLRGADLGAAATAFELFHRFTGKQPDHARKLNDVLAATVARWKSRDLDALEKLLAHSKVKGLAEHVAQWREARVPRGIGRFLPRRR</sequence>
<protein>
    <submittedName>
        <fullName evidence="4">Uncharacterized protein</fullName>
    </submittedName>
</protein>
<dbReference type="EMBL" id="BOMW01000062">
    <property type="protein sequence ID" value="GIF08390.1"/>
    <property type="molecule type" value="Genomic_DNA"/>
</dbReference>
<dbReference type="AlphaFoldDB" id="A0A919NCT6"/>
<dbReference type="RefSeq" id="WP_203683752.1">
    <property type="nucleotide sequence ID" value="NZ_BOMW01000062.1"/>
</dbReference>
<organism evidence="4 5">
    <name type="scientific">Actinoplanes siamensis</name>
    <dbReference type="NCBI Taxonomy" id="1223317"/>
    <lineage>
        <taxon>Bacteria</taxon>
        <taxon>Bacillati</taxon>
        <taxon>Actinomycetota</taxon>
        <taxon>Actinomycetes</taxon>
        <taxon>Micromonosporales</taxon>
        <taxon>Micromonosporaceae</taxon>
        <taxon>Actinoplanes</taxon>
    </lineage>
</organism>
<proteinExistence type="predicted"/>
<dbReference type="InterPro" id="IPR045402">
    <property type="entry name" value="GAP1-N2"/>
</dbReference>
<reference evidence="4" key="1">
    <citation type="submission" date="2021-01" db="EMBL/GenBank/DDBJ databases">
        <title>Whole genome shotgun sequence of Actinoplanes siamensis NBRC 109076.</title>
        <authorList>
            <person name="Komaki H."/>
            <person name="Tamura T."/>
        </authorList>
    </citation>
    <scope>NUCLEOTIDE SEQUENCE</scope>
    <source>
        <strain evidence="4">NBRC 109076</strain>
    </source>
</reference>
<evidence type="ECO:0000259" key="2">
    <source>
        <dbReference type="Pfam" id="PF20014"/>
    </source>
</evidence>